<evidence type="ECO:0000256" key="6">
    <source>
        <dbReference type="ARBA" id="ARBA00022741"/>
    </source>
</evidence>
<evidence type="ECO:0000256" key="14">
    <source>
        <dbReference type="PIRSR" id="PIRSR001529-2"/>
    </source>
</evidence>
<evidence type="ECO:0000256" key="1">
    <source>
        <dbReference type="ARBA" id="ARBA00004496"/>
    </source>
</evidence>
<evidence type="ECO:0000256" key="11">
    <source>
        <dbReference type="ARBA" id="ARBA00048823"/>
    </source>
</evidence>
<dbReference type="Gene3D" id="3.30.930.10">
    <property type="entry name" value="Bira Bifunctional Protein, Domain 2"/>
    <property type="match status" value="1"/>
</dbReference>
<dbReference type="NCBIfam" id="TIGR00414">
    <property type="entry name" value="serS"/>
    <property type="match status" value="1"/>
</dbReference>
<evidence type="ECO:0000256" key="7">
    <source>
        <dbReference type="ARBA" id="ARBA00022840"/>
    </source>
</evidence>
<dbReference type="Proteomes" id="UP000232223">
    <property type="component" value="Chromosome"/>
</dbReference>
<keyword evidence="6 12" id="KW-0547">Nucleotide-binding</keyword>
<comment type="caution">
    <text evidence="12">Lacks conserved residue(s) required for the propagation of feature annotation.</text>
</comment>
<feature type="binding site" evidence="13">
    <location>
        <position position="382"/>
    </location>
    <ligand>
        <name>L-serine</name>
        <dbReference type="ChEBI" id="CHEBI:33384"/>
    </ligand>
</feature>
<dbReference type="InterPro" id="IPR002317">
    <property type="entry name" value="Ser-tRNA-ligase_type_1"/>
</dbReference>
<keyword evidence="8 12" id="KW-0648">Protein biosynthesis</keyword>
<evidence type="ECO:0000256" key="3">
    <source>
        <dbReference type="ARBA" id="ARBA00010728"/>
    </source>
</evidence>
<dbReference type="InterPro" id="IPR045864">
    <property type="entry name" value="aa-tRNA-synth_II/BPL/LPL"/>
</dbReference>
<feature type="binding site" evidence="12">
    <location>
        <begin position="231"/>
        <end position="233"/>
    </location>
    <ligand>
        <name>L-serine</name>
        <dbReference type="ChEBI" id="CHEBI:33384"/>
    </ligand>
</feature>
<dbReference type="PROSITE" id="PS50862">
    <property type="entry name" value="AA_TRNA_LIGASE_II"/>
    <property type="match status" value="1"/>
</dbReference>
<keyword evidence="5 12" id="KW-0436">Ligase</keyword>
<feature type="domain" description="Aminoacyl-transfer RNA synthetases class-II family profile" evidence="16">
    <location>
        <begin position="139"/>
        <end position="408"/>
    </location>
</feature>
<evidence type="ECO:0000313" key="17">
    <source>
        <dbReference type="EMBL" id="ATZ21222.1"/>
    </source>
</evidence>
<keyword evidence="7 12" id="KW-0067">ATP-binding</keyword>
<evidence type="ECO:0000256" key="15">
    <source>
        <dbReference type="SAM" id="Coils"/>
    </source>
</evidence>
<dbReference type="GO" id="GO:0005737">
    <property type="term" value="C:cytoplasm"/>
    <property type="evidence" value="ECO:0007669"/>
    <property type="project" value="UniProtKB-SubCell"/>
</dbReference>
<feature type="binding site" evidence="12 14">
    <location>
        <begin position="349"/>
        <end position="352"/>
    </location>
    <ligand>
        <name>ATP</name>
        <dbReference type="ChEBI" id="CHEBI:30616"/>
    </ligand>
</feature>
<dbReference type="RefSeq" id="WP_100679189.1">
    <property type="nucleotide sequence ID" value="NZ_CP024969.1"/>
</dbReference>
<feature type="binding site" evidence="12">
    <location>
        <position position="384"/>
    </location>
    <ligand>
        <name>L-serine</name>
        <dbReference type="ChEBI" id="CHEBI:33384"/>
    </ligand>
</feature>
<comment type="function">
    <text evidence="12">Catalyzes the attachment of serine to tRNA(Ser). Is also able to aminoacylate tRNA(Sec) with serine, to form the misacylated tRNA L-seryl-tRNA(Sec), which will be further converted into selenocysteinyl-tRNA(Sec).</text>
</comment>
<feature type="binding site" evidence="12 13">
    <location>
        <position position="285"/>
    </location>
    <ligand>
        <name>L-serine</name>
        <dbReference type="ChEBI" id="CHEBI:33384"/>
    </ligand>
</feature>
<dbReference type="CDD" id="cd00770">
    <property type="entry name" value="SerRS_core"/>
    <property type="match status" value="1"/>
</dbReference>
<dbReference type="InterPro" id="IPR015866">
    <property type="entry name" value="Ser-tRNA-synth_1_N"/>
</dbReference>
<evidence type="ECO:0000256" key="2">
    <source>
        <dbReference type="ARBA" id="ARBA00005045"/>
    </source>
</evidence>
<dbReference type="InterPro" id="IPR002314">
    <property type="entry name" value="aa-tRNA-synt_IIb"/>
</dbReference>
<comment type="subunit">
    <text evidence="12">Homodimer. The tRNA molecule binds across the dimer.</text>
</comment>
<sequence>MLDINFIENNLVKVKKQLNKRNGEYSLILDEVVELNIQRKSILKEVENLKANKNNLSKQVGELMRDKQIDDANKIKNEVTLINSSIDILDEKLKAIQEQLTIKLQNIPNIPNDKMPVGNDDNDNVEIRTWGKEFVKNHDKAHWDIADKLKLVDFEAGPKLSGSRFVVYTGLGAKLVRSLSNILLNLHTSKGYTEITVPLLVNSQAMYGTGQLPKFKEDAYITTNDQYLIPTGEVPLTNLHAGEILDLTQLPIHYTTYSQCFRQEAGSAGRDTKGLIRLHQFNKVELVKITDQESSEAELQAMVRDAEAVLQLFNLPYRLVELCTGDVGFSSTKTYDLEVWFPEQNKYREISSCSNCTDFQARNMQTRYRDANGEVKLVHTLNGSGVAIDRLLAAILENYWDGEKLILPIVLRPYFDNTEYIK</sequence>
<feature type="binding site" evidence="12 14">
    <location>
        <begin position="262"/>
        <end position="264"/>
    </location>
    <ligand>
        <name>ATP</name>
        <dbReference type="ChEBI" id="CHEBI:30616"/>
    </ligand>
</feature>
<evidence type="ECO:0000256" key="5">
    <source>
        <dbReference type="ARBA" id="ARBA00022598"/>
    </source>
</evidence>
<comment type="similarity">
    <text evidence="3 12">Belongs to the class-II aminoacyl-tRNA synthetase family. Type-1 seryl-tRNA synthetase subfamily.</text>
</comment>
<dbReference type="Pfam" id="PF02403">
    <property type="entry name" value="Seryl_tRNA_N"/>
    <property type="match status" value="1"/>
</dbReference>
<proteinExistence type="inferred from homology"/>
<feature type="coiled-coil region" evidence="15">
    <location>
        <begin position="32"/>
        <end position="66"/>
    </location>
</feature>
<feature type="binding site" evidence="13">
    <location>
        <position position="231"/>
    </location>
    <ligand>
        <name>L-serine</name>
        <dbReference type="ChEBI" id="CHEBI:33384"/>
    </ligand>
</feature>
<dbReference type="GO" id="GO:0004828">
    <property type="term" value="F:serine-tRNA ligase activity"/>
    <property type="evidence" value="ECO:0007669"/>
    <property type="project" value="UniProtKB-UniRule"/>
</dbReference>
<dbReference type="EMBL" id="CP024969">
    <property type="protein sequence ID" value="ATZ21222.1"/>
    <property type="molecule type" value="Genomic_DNA"/>
</dbReference>
<keyword evidence="18" id="KW-1185">Reference proteome</keyword>
<dbReference type="GO" id="GO:0016260">
    <property type="term" value="P:selenocysteine biosynthetic process"/>
    <property type="evidence" value="ECO:0007669"/>
    <property type="project" value="UniProtKB-UniRule"/>
</dbReference>
<comment type="catalytic activity">
    <reaction evidence="10 12">
        <text>tRNA(Sec) + L-serine + ATP = L-seryl-tRNA(Sec) + AMP + diphosphate + H(+)</text>
        <dbReference type="Rhea" id="RHEA:42580"/>
        <dbReference type="Rhea" id="RHEA-COMP:9742"/>
        <dbReference type="Rhea" id="RHEA-COMP:10128"/>
        <dbReference type="ChEBI" id="CHEBI:15378"/>
        <dbReference type="ChEBI" id="CHEBI:30616"/>
        <dbReference type="ChEBI" id="CHEBI:33019"/>
        <dbReference type="ChEBI" id="CHEBI:33384"/>
        <dbReference type="ChEBI" id="CHEBI:78442"/>
        <dbReference type="ChEBI" id="CHEBI:78533"/>
        <dbReference type="ChEBI" id="CHEBI:456215"/>
        <dbReference type="EC" id="6.1.1.11"/>
    </reaction>
</comment>
<dbReference type="InterPro" id="IPR042103">
    <property type="entry name" value="SerRS_1_N_sf"/>
</dbReference>
<feature type="binding site" evidence="13">
    <location>
        <position position="262"/>
    </location>
    <ligand>
        <name>L-serine</name>
        <dbReference type="ChEBI" id="CHEBI:33384"/>
    </ligand>
</feature>
<name>A0A2K8P393_9MOLU</name>
<dbReference type="KEGG" id="mtab:MTABA_v1c00140"/>
<reference evidence="17 18" key="1">
    <citation type="submission" date="2017-11" db="EMBL/GenBank/DDBJ databases">
        <title>Genome sequence of Mesoplasma tabanidae BARC 857 (ATCC 49584).</title>
        <authorList>
            <person name="Lo W.-S."/>
            <person name="Kuo C.-H."/>
        </authorList>
    </citation>
    <scope>NUCLEOTIDE SEQUENCE [LARGE SCALE GENOMIC DNA]</scope>
    <source>
        <strain evidence="17 18">BARC 857</strain>
    </source>
</reference>
<dbReference type="SUPFAM" id="SSF46589">
    <property type="entry name" value="tRNA-binding arm"/>
    <property type="match status" value="1"/>
</dbReference>
<dbReference type="EC" id="6.1.1.11" evidence="12"/>
<dbReference type="Gene3D" id="1.10.287.40">
    <property type="entry name" value="Serine-tRNA synthetase, tRNA binding domain"/>
    <property type="match status" value="1"/>
</dbReference>
<dbReference type="PANTHER" id="PTHR43697">
    <property type="entry name" value="SERYL-TRNA SYNTHETASE"/>
    <property type="match status" value="1"/>
</dbReference>
<evidence type="ECO:0000259" key="16">
    <source>
        <dbReference type="PROSITE" id="PS50862"/>
    </source>
</evidence>
<comment type="domain">
    <text evidence="12">Consists of two distinct domains, a catalytic core and a N-terminal extension that is involved in tRNA binding.</text>
</comment>
<comment type="catalytic activity">
    <reaction evidence="11 12">
        <text>tRNA(Ser) + L-serine + ATP = L-seryl-tRNA(Ser) + AMP + diphosphate + H(+)</text>
        <dbReference type="Rhea" id="RHEA:12292"/>
        <dbReference type="Rhea" id="RHEA-COMP:9669"/>
        <dbReference type="Rhea" id="RHEA-COMP:9703"/>
        <dbReference type="ChEBI" id="CHEBI:15378"/>
        <dbReference type="ChEBI" id="CHEBI:30616"/>
        <dbReference type="ChEBI" id="CHEBI:33019"/>
        <dbReference type="ChEBI" id="CHEBI:33384"/>
        <dbReference type="ChEBI" id="CHEBI:78442"/>
        <dbReference type="ChEBI" id="CHEBI:78533"/>
        <dbReference type="ChEBI" id="CHEBI:456215"/>
        <dbReference type="EC" id="6.1.1.11"/>
    </reaction>
</comment>
<evidence type="ECO:0000256" key="13">
    <source>
        <dbReference type="PIRSR" id="PIRSR001529-1"/>
    </source>
</evidence>
<protein>
    <recommendedName>
        <fullName evidence="12">Serine--tRNA ligase</fullName>
        <ecNumber evidence="12">6.1.1.11</ecNumber>
    </recommendedName>
    <alternativeName>
        <fullName evidence="12">Seryl-tRNA synthetase</fullName>
        <shortName evidence="12">SerRS</shortName>
    </alternativeName>
    <alternativeName>
        <fullName evidence="12">Seryl-tRNA(Ser/Sec) synthetase</fullName>
    </alternativeName>
</protein>
<dbReference type="GO" id="GO:0005524">
    <property type="term" value="F:ATP binding"/>
    <property type="evidence" value="ECO:0007669"/>
    <property type="project" value="UniProtKB-UniRule"/>
</dbReference>
<dbReference type="PANTHER" id="PTHR43697:SF1">
    <property type="entry name" value="SERINE--TRNA LIGASE"/>
    <property type="match status" value="1"/>
</dbReference>
<dbReference type="Pfam" id="PF00587">
    <property type="entry name" value="tRNA-synt_2b"/>
    <property type="match status" value="1"/>
</dbReference>
<evidence type="ECO:0000256" key="10">
    <source>
        <dbReference type="ARBA" id="ARBA00047929"/>
    </source>
</evidence>
<dbReference type="AlphaFoldDB" id="A0A2K8P393"/>
<dbReference type="UniPathway" id="UPA00906">
    <property type="reaction ID" value="UER00895"/>
</dbReference>
<dbReference type="InterPro" id="IPR010978">
    <property type="entry name" value="tRNA-bd_arm"/>
</dbReference>
<dbReference type="InterPro" id="IPR006195">
    <property type="entry name" value="aa-tRNA-synth_II"/>
</dbReference>
<evidence type="ECO:0000313" key="18">
    <source>
        <dbReference type="Proteomes" id="UP000232223"/>
    </source>
</evidence>
<comment type="subcellular location">
    <subcellularLocation>
        <location evidence="1 12">Cytoplasm</location>
    </subcellularLocation>
</comment>
<keyword evidence="15" id="KW-0175">Coiled coil</keyword>
<dbReference type="HAMAP" id="MF_00176">
    <property type="entry name" value="Ser_tRNA_synth_type1"/>
    <property type="match status" value="1"/>
</dbReference>
<dbReference type="InterPro" id="IPR033729">
    <property type="entry name" value="SerRS_core"/>
</dbReference>
<gene>
    <name evidence="12 17" type="primary">serS</name>
    <name evidence="17" type="ORF">MTABA_v1c00140</name>
</gene>
<organism evidence="17 18">
    <name type="scientific">Mesoplasma tabanidae</name>
    <dbReference type="NCBI Taxonomy" id="219745"/>
    <lineage>
        <taxon>Bacteria</taxon>
        <taxon>Bacillati</taxon>
        <taxon>Mycoplasmatota</taxon>
        <taxon>Mollicutes</taxon>
        <taxon>Entomoplasmatales</taxon>
        <taxon>Entomoplasmataceae</taxon>
        <taxon>Mesoplasma</taxon>
    </lineage>
</organism>
<dbReference type="GO" id="GO:0006434">
    <property type="term" value="P:seryl-tRNA aminoacylation"/>
    <property type="evidence" value="ECO:0007669"/>
    <property type="project" value="UniProtKB-UniRule"/>
</dbReference>
<evidence type="ECO:0000256" key="8">
    <source>
        <dbReference type="ARBA" id="ARBA00022917"/>
    </source>
</evidence>
<keyword evidence="9 12" id="KW-0030">Aminoacyl-tRNA synthetase</keyword>
<accession>A0A2K8P393</accession>
<comment type="pathway">
    <text evidence="2 12">Aminoacyl-tRNA biosynthesis; selenocysteinyl-tRNA(Sec) biosynthesis; L-seryl-tRNA(Sec) from L-serine and tRNA(Sec): step 1/1.</text>
</comment>
<dbReference type="SUPFAM" id="SSF55681">
    <property type="entry name" value="Class II aaRS and biotin synthetases"/>
    <property type="match status" value="1"/>
</dbReference>
<evidence type="ECO:0000256" key="4">
    <source>
        <dbReference type="ARBA" id="ARBA00022490"/>
    </source>
</evidence>
<keyword evidence="4 12" id="KW-0963">Cytoplasm</keyword>
<dbReference type="OrthoDB" id="9804647at2"/>
<evidence type="ECO:0000256" key="12">
    <source>
        <dbReference type="HAMAP-Rule" id="MF_00176"/>
    </source>
</evidence>
<dbReference type="PIRSF" id="PIRSF001529">
    <property type="entry name" value="Ser-tRNA-synth_IIa"/>
    <property type="match status" value="1"/>
</dbReference>
<evidence type="ECO:0000256" key="9">
    <source>
        <dbReference type="ARBA" id="ARBA00023146"/>
    </source>
</evidence>
<dbReference type="PRINTS" id="PR00981">
    <property type="entry name" value="TRNASYNTHSER"/>
</dbReference>